<organism evidence="2 3">
    <name type="scientific">Marasmius oreades</name>
    <name type="common">fairy-ring Marasmius</name>
    <dbReference type="NCBI Taxonomy" id="181124"/>
    <lineage>
        <taxon>Eukaryota</taxon>
        <taxon>Fungi</taxon>
        <taxon>Dikarya</taxon>
        <taxon>Basidiomycota</taxon>
        <taxon>Agaricomycotina</taxon>
        <taxon>Agaricomycetes</taxon>
        <taxon>Agaricomycetidae</taxon>
        <taxon>Agaricales</taxon>
        <taxon>Marasmiineae</taxon>
        <taxon>Marasmiaceae</taxon>
        <taxon>Marasmius</taxon>
    </lineage>
</organism>
<feature type="transmembrane region" description="Helical" evidence="1">
    <location>
        <begin position="39"/>
        <end position="58"/>
    </location>
</feature>
<dbReference type="GO" id="GO:0016491">
    <property type="term" value="F:oxidoreductase activity"/>
    <property type="evidence" value="ECO:0007669"/>
    <property type="project" value="InterPro"/>
</dbReference>
<dbReference type="KEGG" id="more:E1B28_006732"/>
<gene>
    <name evidence="2" type="ORF">E1B28_006732</name>
</gene>
<dbReference type="AlphaFoldDB" id="A0A9P7UWN7"/>
<dbReference type="EMBL" id="CM032183">
    <property type="protein sequence ID" value="KAG7096051.1"/>
    <property type="molecule type" value="Genomic_DNA"/>
</dbReference>
<keyword evidence="1" id="KW-0472">Membrane</keyword>
<dbReference type="PANTHER" id="PTHR32100">
    <property type="entry name" value="OMEGA-6 FATTY ACID DESATURASE, CHLOROPLASTIC"/>
    <property type="match status" value="1"/>
</dbReference>
<evidence type="ECO:0000256" key="1">
    <source>
        <dbReference type="SAM" id="Phobius"/>
    </source>
</evidence>
<evidence type="ECO:0000313" key="3">
    <source>
        <dbReference type="Proteomes" id="UP001049176"/>
    </source>
</evidence>
<sequence>MQIFVLLFRFFDTRGSPKHPPGTNHFNPYSTIFKPRERIGVVASDTGLLAMVFLLCLWSRNVKFRQFSKLYLFPWLLTNHWIVMLTYLHHTDPTVPYYRRGAWTFLRGTLASQKTGE</sequence>
<protein>
    <submittedName>
        <fullName evidence="2">Uncharacterized protein</fullName>
    </submittedName>
</protein>
<dbReference type="Proteomes" id="UP001049176">
    <property type="component" value="Chromosome 3"/>
</dbReference>
<proteinExistence type="predicted"/>
<name>A0A9P7UWN7_9AGAR</name>
<keyword evidence="3" id="KW-1185">Reference proteome</keyword>
<dbReference type="InterPro" id="IPR012171">
    <property type="entry name" value="Fatty_acid_desaturase"/>
</dbReference>
<dbReference type="RefSeq" id="XP_043012521.1">
    <property type="nucleotide sequence ID" value="XM_043151426.1"/>
</dbReference>
<keyword evidence="1" id="KW-1133">Transmembrane helix</keyword>
<feature type="transmembrane region" description="Helical" evidence="1">
    <location>
        <begin position="70"/>
        <end position="88"/>
    </location>
</feature>
<reference evidence="2" key="1">
    <citation type="journal article" date="2021" name="Genome Biol. Evol.">
        <title>The assembled and annotated genome of the fairy-ring fungus Marasmius oreades.</title>
        <authorList>
            <person name="Hiltunen M."/>
            <person name="Ament-Velasquez S.L."/>
            <person name="Johannesson H."/>
        </authorList>
    </citation>
    <scope>NUCLEOTIDE SEQUENCE</scope>
    <source>
        <strain evidence="2">03SP1</strain>
    </source>
</reference>
<comment type="caution">
    <text evidence="2">The sequence shown here is derived from an EMBL/GenBank/DDBJ whole genome shotgun (WGS) entry which is preliminary data.</text>
</comment>
<dbReference type="OrthoDB" id="1461976at2759"/>
<dbReference type="GeneID" id="66075808"/>
<keyword evidence="1" id="KW-0812">Transmembrane</keyword>
<accession>A0A9P7UWN7</accession>
<evidence type="ECO:0000313" key="2">
    <source>
        <dbReference type="EMBL" id="KAG7096051.1"/>
    </source>
</evidence>